<dbReference type="InterPro" id="IPR029058">
    <property type="entry name" value="AB_hydrolase_fold"/>
</dbReference>
<dbReference type="Gene3D" id="3.40.50.1820">
    <property type="entry name" value="alpha/beta hydrolase"/>
    <property type="match status" value="1"/>
</dbReference>
<reference evidence="1 2" key="1">
    <citation type="submission" date="2020-04" db="EMBL/GenBank/DDBJ databases">
        <title>Usitatibacter rugosus gen. nov., sp. nov. and Usitatibacter palustris sp. nov., novel members of Usitatibacteraceae fam. nov. within the order Nitrosomonadales isolated from soil.</title>
        <authorList>
            <person name="Huber K.J."/>
            <person name="Neumann-Schaal M."/>
            <person name="Geppert A."/>
            <person name="Luckner M."/>
            <person name="Wanner G."/>
            <person name="Overmann J."/>
        </authorList>
    </citation>
    <scope>NUCLEOTIDE SEQUENCE [LARGE SCALE GENOMIC DNA]</scope>
    <source>
        <strain evidence="1 2">0125_3</strain>
    </source>
</reference>
<sequence>MRADQAVLLGLILASGVSGCLVGDGLRRPSPDERLTAIAEADQVGRARVRAARSGEAAFIENLPPFMRTGDEPDRPVEVRNCATNINQCPTDRPPGAKCFCFGPAASPAGNLASYLSPLLIEGKVSNDTSAIAGTDRTVGVLFATDRNVVPGDRLTFGVERAKITYGLCEVSIPLTHTLGQVERPSWWPLRFEENEKYDIVIKNARALPAHEFFSLMRSRIASSSRRDTLLFIHGYNVSFEEAARRTAQIAYDLEFKGAAVFYSWPSQSAALKYTVDEANVEWSQSNLRGFLEEYLRTSGADRVFLIAHSMGSRALTRALREIYLVDPALRSKVTELILAAPDIDAQVFVRDIAPVLANEMRPITLYASSDDRALWASSVVHGTPRAGDTRNGIVVLRGIETVDASDVDVTLVGHSYVGGNRSALSDIFYLMRDGKRAKERFSLEPVPSPAGLYWRFKR</sequence>
<dbReference type="PANTHER" id="PTHR36513">
    <property type="entry name" value="ABC TRANSMEMBRANE TYPE-1 DOMAIN-CONTAINING PROTEIN"/>
    <property type="match status" value="1"/>
</dbReference>
<name>A0A6M4GTS4_9PROT</name>
<dbReference type="SUPFAM" id="SSF53474">
    <property type="entry name" value="alpha/beta-Hydrolases"/>
    <property type="match status" value="1"/>
</dbReference>
<dbReference type="EMBL" id="CP053069">
    <property type="protein sequence ID" value="QJR10720.1"/>
    <property type="molecule type" value="Genomic_DNA"/>
</dbReference>
<evidence type="ECO:0000313" key="2">
    <source>
        <dbReference type="Proteomes" id="UP000501534"/>
    </source>
</evidence>
<dbReference type="Proteomes" id="UP000501534">
    <property type="component" value="Chromosome"/>
</dbReference>
<evidence type="ECO:0000313" key="1">
    <source>
        <dbReference type="EMBL" id="QJR10720.1"/>
    </source>
</evidence>
<evidence type="ECO:0008006" key="3">
    <source>
        <dbReference type="Google" id="ProtNLM"/>
    </source>
</evidence>
<protein>
    <recommendedName>
        <fullName evidence="3">Esterase/lipase superfamily enzyme</fullName>
    </recommendedName>
</protein>
<dbReference type="InterPro" id="IPR010297">
    <property type="entry name" value="DUF900_hydrolase"/>
</dbReference>
<dbReference type="PROSITE" id="PS51257">
    <property type="entry name" value="PROKAR_LIPOPROTEIN"/>
    <property type="match status" value="1"/>
</dbReference>
<keyword evidence="2" id="KW-1185">Reference proteome</keyword>
<accession>A0A6M4GTS4</accession>
<dbReference type="AlphaFoldDB" id="A0A6M4GTS4"/>
<dbReference type="PANTHER" id="PTHR36513:SF1">
    <property type="entry name" value="TRANSMEMBRANE PROTEIN"/>
    <property type="match status" value="1"/>
</dbReference>
<organism evidence="1 2">
    <name type="scientific">Usitatibacter rugosus</name>
    <dbReference type="NCBI Taxonomy" id="2732067"/>
    <lineage>
        <taxon>Bacteria</taxon>
        <taxon>Pseudomonadati</taxon>
        <taxon>Pseudomonadota</taxon>
        <taxon>Betaproteobacteria</taxon>
        <taxon>Nitrosomonadales</taxon>
        <taxon>Usitatibacteraceae</taxon>
        <taxon>Usitatibacter</taxon>
    </lineage>
</organism>
<dbReference type="RefSeq" id="WP_171091458.1">
    <property type="nucleotide sequence ID" value="NZ_CP053069.1"/>
</dbReference>
<dbReference type="Pfam" id="PF05990">
    <property type="entry name" value="DUF900"/>
    <property type="match status" value="1"/>
</dbReference>
<proteinExistence type="predicted"/>
<dbReference type="KEGG" id="uru:DSM104443_01789"/>
<gene>
    <name evidence="1" type="ORF">DSM104443_01789</name>
</gene>